<dbReference type="Proteomes" id="UP000824125">
    <property type="component" value="Unassembled WGS sequence"/>
</dbReference>
<accession>A0A9D1MV09</accession>
<dbReference type="AlphaFoldDB" id="A0A9D1MV09"/>
<evidence type="ECO:0000313" key="1">
    <source>
        <dbReference type="EMBL" id="HIU69444.1"/>
    </source>
</evidence>
<sequence>MATTQIWRLQTNTSGGKIGQYCINHNVAAVGWSLLNLSPKDREAISSFEQYCVYAEEAYNKFNSVQRLYSDVQKGDFIWMRYNGVYYMGCVGEKSKWYFNSNEEATSLDASNQITDVHWIKYEQGDESAVPGALTTAFIKGSTLQRINKPGVLEFSQLFYNQYAKKRVYDVSLEITSDNFYSLLSPSDCEDLLCMWLYHKYNYVCVPSTNKVATPLYECVLLNPKNGAHVYIQVKNGCVDIDANDYMQLQGEVWLLTTQGKVININSNNIHVVDPEKLYEFAISDEAENILPPSIRSWVHFLEENEFQKHQGNIKGIIFDTNKSFDPTSQNYMFSNSRVSAWGNANKFIDRFDKGDFVLYYERSQGIVAVGEVTSNETLQNGTEKYRDVSMIVPPRDGVAISPYEIKTLLHKKLYFATTAKMPYLSADEVQTVIDELNARK</sequence>
<reference evidence="1" key="2">
    <citation type="journal article" date="2021" name="PeerJ">
        <title>Extensive microbial diversity within the chicken gut microbiome revealed by metagenomics and culture.</title>
        <authorList>
            <person name="Gilroy R."/>
            <person name="Ravi A."/>
            <person name="Getino M."/>
            <person name="Pursley I."/>
            <person name="Horton D.L."/>
            <person name="Alikhan N.F."/>
            <person name="Baker D."/>
            <person name="Gharbi K."/>
            <person name="Hall N."/>
            <person name="Watson M."/>
            <person name="Adriaenssens E.M."/>
            <person name="Foster-Nyarko E."/>
            <person name="Jarju S."/>
            <person name="Secka A."/>
            <person name="Antonio M."/>
            <person name="Oren A."/>
            <person name="Chaudhuri R.R."/>
            <person name="La Ragione R."/>
            <person name="Hildebrand F."/>
            <person name="Pallen M.J."/>
        </authorList>
    </citation>
    <scope>NUCLEOTIDE SEQUENCE</scope>
    <source>
        <strain evidence="1">CHK176-6737</strain>
    </source>
</reference>
<name>A0A9D1MV09_9FIRM</name>
<evidence type="ECO:0000313" key="2">
    <source>
        <dbReference type="Proteomes" id="UP000824125"/>
    </source>
</evidence>
<organism evidence="1 2">
    <name type="scientific">Candidatus Scybalenecus merdavium</name>
    <dbReference type="NCBI Taxonomy" id="2840939"/>
    <lineage>
        <taxon>Bacteria</taxon>
        <taxon>Bacillati</taxon>
        <taxon>Bacillota</taxon>
        <taxon>Clostridia</taxon>
        <taxon>Eubacteriales</taxon>
        <taxon>Oscillospiraceae</taxon>
        <taxon>Oscillospiraceae incertae sedis</taxon>
        <taxon>Candidatus Scybalenecus</taxon>
    </lineage>
</organism>
<reference evidence="1" key="1">
    <citation type="submission" date="2020-10" db="EMBL/GenBank/DDBJ databases">
        <authorList>
            <person name="Gilroy R."/>
        </authorList>
    </citation>
    <scope>NUCLEOTIDE SEQUENCE</scope>
    <source>
        <strain evidence="1">CHK176-6737</strain>
    </source>
</reference>
<comment type="caution">
    <text evidence="1">The sequence shown here is derived from an EMBL/GenBank/DDBJ whole genome shotgun (WGS) entry which is preliminary data.</text>
</comment>
<gene>
    <name evidence="1" type="ORF">IAD23_05730</name>
</gene>
<dbReference type="EMBL" id="DVNM01000031">
    <property type="protein sequence ID" value="HIU69444.1"/>
    <property type="molecule type" value="Genomic_DNA"/>
</dbReference>
<evidence type="ECO:0008006" key="3">
    <source>
        <dbReference type="Google" id="ProtNLM"/>
    </source>
</evidence>
<protein>
    <recommendedName>
        <fullName evidence="3">EVE domain-containing protein</fullName>
    </recommendedName>
</protein>
<proteinExistence type="predicted"/>